<comment type="catalytic activity">
    <reaction evidence="11">
        <text>L-seryl-[protein] + ATP = O-phospho-L-seryl-[protein] + ADP + H(+)</text>
        <dbReference type="Rhea" id="RHEA:17989"/>
        <dbReference type="Rhea" id="RHEA-COMP:9863"/>
        <dbReference type="Rhea" id="RHEA-COMP:11604"/>
        <dbReference type="ChEBI" id="CHEBI:15378"/>
        <dbReference type="ChEBI" id="CHEBI:29999"/>
        <dbReference type="ChEBI" id="CHEBI:30616"/>
        <dbReference type="ChEBI" id="CHEBI:83421"/>
        <dbReference type="ChEBI" id="CHEBI:456216"/>
        <dbReference type="EC" id="2.7.11.1"/>
    </reaction>
</comment>
<comment type="subcellular location">
    <subcellularLocation>
        <location evidence="1">Membrane</location>
        <topology evidence="1">Single-pass type I membrane protein</topology>
    </subcellularLocation>
</comment>
<dbReference type="InterPro" id="IPR008979">
    <property type="entry name" value="Galactose-bd-like_sf"/>
</dbReference>
<dbReference type="SUPFAM" id="SSF49785">
    <property type="entry name" value="Galactose-binding domain-like"/>
    <property type="match status" value="1"/>
</dbReference>
<keyword evidence="3" id="KW-0812">Transmembrane</keyword>
<dbReference type="Gene3D" id="2.60.120.260">
    <property type="entry name" value="Galactose-binding domain-like"/>
    <property type="match status" value="1"/>
</dbReference>
<evidence type="ECO:0000256" key="1">
    <source>
        <dbReference type="ARBA" id="ARBA00004479"/>
    </source>
</evidence>
<dbReference type="InterPro" id="IPR000421">
    <property type="entry name" value="FA58C"/>
</dbReference>
<dbReference type="EMBL" id="CDMY01000425">
    <property type="protein sequence ID" value="CEM11779.1"/>
    <property type="molecule type" value="Genomic_DNA"/>
</dbReference>
<gene>
    <name evidence="13" type="ORF">Vbra_9108</name>
</gene>
<keyword evidence="5" id="KW-1133">Transmembrane helix</keyword>
<dbReference type="InParanoid" id="A0A0G4FEZ7"/>
<dbReference type="SUPFAM" id="SSF50985">
    <property type="entry name" value="RCC1/BLIP-II"/>
    <property type="match status" value="1"/>
</dbReference>
<dbReference type="GO" id="GO:0016020">
    <property type="term" value="C:membrane"/>
    <property type="evidence" value="ECO:0007669"/>
    <property type="project" value="UniProtKB-SubCell"/>
</dbReference>
<evidence type="ECO:0000256" key="3">
    <source>
        <dbReference type="ARBA" id="ARBA00022692"/>
    </source>
</evidence>
<name>A0A0G4FEZ7_VITBC</name>
<protein>
    <recommendedName>
        <fullName evidence="2">non-specific serine/threonine protein kinase</fullName>
        <ecNumber evidence="2">2.7.11.1</ecNumber>
    </recommendedName>
</protein>
<evidence type="ECO:0000313" key="13">
    <source>
        <dbReference type="EMBL" id="CEM11779.1"/>
    </source>
</evidence>
<accession>A0A0G4FEZ7</accession>
<dbReference type="Proteomes" id="UP000041254">
    <property type="component" value="Unassembled WGS sequence"/>
</dbReference>
<feature type="domain" description="F5/8 type C" evidence="12">
    <location>
        <begin position="721"/>
        <end position="866"/>
    </location>
</feature>
<dbReference type="Gene3D" id="2.130.10.30">
    <property type="entry name" value="Regulator of chromosome condensation 1/beta-lactamase-inhibitor protein II"/>
    <property type="match status" value="1"/>
</dbReference>
<reference evidence="13 14" key="1">
    <citation type="submission" date="2014-11" db="EMBL/GenBank/DDBJ databases">
        <authorList>
            <person name="Zhu J."/>
            <person name="Qi W."/>
            <person name="Song R."/>
        </authorList>
    </citation>
    <scope>NUCLEOTIDE SEQUENCE [LARGE SCALE GENOMIC DNA]</scope>
</reference>
<dbReference type="GO" id="GO:0004674">
    <property type="term" value="F:protein serine/threonine kinase activity"/>
    <property type="evidence" value="ECO:0007669"/>
    <property type="project" value="UniProtKB-KW"/>
</dbReference>
<evidence type="ECO:0000256" key="6">
    <source>
        <dbReference type="ARBA" id="ARBA00023136"/>
    </source>
</evidence>
<keyword evidence="4" id="KW-0732">Signal</keyword>
<evidence type="ECO:0000256" key="11">
    <source>
        <dbReference type="ARBA" id="ARBA00048679"/>
    </source>
</evidence>
<dbReference type="InterPro" id="IPR009091">
    <property type="entry name" value="RCC1/BLIP-II"/>
</dbReference>
<evidence type="ECO:0000256" key="8">
    <source>
        <dbReference type="ARBA" id="ARBA00023170"/>
    </source>
</evidence>
<dbReference type="Pfam" id="PF00754">
    <property type="entry name" value="F5_F8_type_C"/>
    <property type="match status" value="1"/>
</dbReference>
<comment type="catalytic activity">
    <reaction evidence="10">
        <text>L-threonyl-[protein] + ATP = O-phospho-L-threonyl-[protein] + ADP + H(+)</text>
        <dbReference type="Rhea" id="RHEA:46608"/>
        <dbReference type="Rhea" id="RHEA-COMP:11060"/>
        <dbReference type="Rhea" id="RHEA-COMP:11605"/>
        <dbReference type="ChEBI" id="CHEBI:15378"/>
        <dbReference type="ChEBI" id="CHEBI:30013"/>
        <dbReference type="ChEBI" id="CHEBI:30616"/>
        <dbReference type="ChEBI" id="CHEBI:61977"/>
        <dbReference type="ChEBI" id="CHEBI:456216"/>
        <dbReference type="EC" id="2.7.11.1"/>
    </reaction>
</comment>
<organism evidence="13 14">
    <name type="scientific">Vitrella brassicaformis (strain CCMP3155)</name>
    <dbReference type="NCBI Taxonomy" id="1169540"/>
    <lineage>
        <taxon>Eukaryota</taxon>
        <taxon>Sar</taxon>
        <taxon>Alveolata</taxon>
        <taxon>Colpodellida</taxon>
        <taxon>Vitrellaceae</taxon>
        <taxon>Vitrella</taxon>
    </lineage>
</organism>
<evidence type="ECO:0000313" key="14">
    <source>
        <dbReference type="Proteomes" id="UP000041254"/>
    </source>
</evidence>
<keyword evidence="7" id="KW-1015">Disulfide bond</keyword>
<dbReference type="PANTHER" id="PTHR47460:SF1">
    <property type="entry name" value="SERINE_THREONINE-PROTEIN KINASE-LIKE PROTEIN ACR4"/>
    <property type="match status" value="1"/>
</dbReference>
<dbReference type="EC" id="2.7.11.1" evidence="2"/>
<dbReference type="SUPFAM" id="SSF49464">
    <property type="entry name" value="Carboxypeptidase regulatory domain-like"/>
    <property type="match status" value="1"/>
</dbReference>
<evidence type="ECO:0000256" key="4">
    <source>
        <dbReference type="ARBA" id="ARBA00022729"/>
    </source>
</evidence>
<dbReference type="Gene3D" id="2.60.40.1120">
    <property type="entry name" value="Carboxypeptidase-like, regulatory domain"/>
    <property type="match status" value="1"/>
</dbReference>
<dbReference type="VEuPathDB" id="CryptoDB:Vbra_9108"/>
<evidence type="ECO:0000256" key="9">
    <source>
        <dbReference type="ARBA" id="ARBA00023180"/>
    </source>
</evidence>
<evidence type="ECO:0000259" key="12">
    <source>
        <dbReference type="PROSITE" id="PS50022"/>
    </source>
</evidence>
<dbReference type="PANTHER" id="PTHR47460">
    <property type="entry name" value="SERINE/THREONINE-PROTEIN KINASE-LIKE PROTEIN ACR4"/>
    <property type="match status" value="1"/>
</dbReference>
<evidence type="ECO:0000256" key="10">
    <source>
        <dbReference type="ARBA" id="ARBA00047899"/>
    </source>
</evidence>
<evidence type="ECO:0000256" key="5">
    <source>
        <dbReference type="ARBA" id="ARBA00022989"/>
    </source>
</evidence>
<dbReference type="Pfam" id="PF13540">
    <property type="entry name" value="RCC1_2"/>
    <property type="match status" value="1"/>
</dbReference>
<dbReference type="PROSITE" id="PS50022">
    <property type="entry name" value="FA58C_3"/>
    <property type="match status" value="1"/>
</dbReference>
<evidence type="ECO:0000256" key="2">
    <source>
        <dbReference type="ARBA" id="ARBA00012513"/>
    </source>
</evidence>
<sequence>MNPTSPGSICETELTIPDWMKESSPEANTAIELTTDLGPNPSGSALWSLLATLQFRPELSTLAAGLFAADAAVDSVPRKHFFYIEARVNNDTSTVEVSMANSLKQSQAFDSIPAVLTRTLDLSDFYAVDLRLVRSRLFFSGYYRINSYRPWTLLGEPILFSNTSMPSLARTGIYAANRYYNADPPDSGGGVDASVMVKNVELFEFSAVPERTGAFHGCEVMDNGTVACTGSSTYHQTTPATLAPGYHYTDVSMKGWHTCGLVSDGSVRCWGLDAHGQVSQTPSDRGYSTMCAGALFSCGLQYNGRRVDCWGKSSVAGASLNVDLAHAAVDVGEFGVRTTDAITSTSRWKTIDLSEPFTRPVIFGGIPTYYGPNNVVVRIQPPRYDGTGSVWRFDLTLQEPSCRDDEHPPEVLPFLALEEGAYHTDAGVPFQVGTVSISGGAFHSVTFPIPFNSSYSSSIVVITQVQSYVSPNFVKTRQASPTTAITEHISFRVALEGGGIDLQPPHPTTETVGWLAIPKGQHSIDGTIVEAGTLTGVTGNTPVFAFLTREASDAVRAFGSVASLSGTGSVNIRISNNTFTDRFEIFLETDACDDVTASTTITVEGFVRDALTHYPIAGASVNATSTDAFGTYSVSIATSATSLEASATGYVPHTFTITSDVDIARGTGTADVNLVPDVTMTAGSPLSYTVLLLEWGSNVLDMDLHVATDMACWTAWHNKACVDFGDSLGDLEENSGVTITANSATGDANKAIDGDPTNTYWESDTSPPHTLEVDLQAFYSIESVEIESGTGGANSIRNYTIQVRNNDTDWWHDLIDPVTANPAGTLVSTHTMSTPTRTARYIRLLIDDTNEASDKAIIRDLNIQGRLVRAGLLRDDTNSYGPEVIVVQEDDTAACSQSPAGNTSSCFLRPFIHLWTTSSGGFTVADASLSVYRTNTSGTFFIDRYTPVSPAVDDNFWTPFVLDMAQAPSEFLTIEDANDTDTQTCLERQATSDYYSLLDCFNFGDRSISTPSRRLQQMDETAGRLKAAHAAGGGDNGGMMVSRRRLGREVLWVEGSHEGAGRGGASSDVRQLSFLNMDYPSQADSGTFALSVSVQWDGPSGTNVGDEASADCPAGQVLVGCGCRPSAGGACDGTRVVVATQSCIAINGEDGQTVEAQARCVEFASNALLDQTSEVSGLSSTLFGSGVQVSCNTTAGFTLAGCFCYSSTSAANCLGPRAAGDTCAAYNKNNGTGVYAQALCLNFNSTVYRASSSNVQSTFSGGLAQTSTRCSNVYPAPSFLATCSCYSPTKTCTAAYIVASTPGQNAECVAENDMGPTSGVWASARCMDVSEVETGSGTGDASAAGLSEKVNWLAVDGTTGTIKAKRSRDSYSLSTLSCGRHHVCALTSSQTGMCWGADASNQTGDPALQSSLSQALNYVEAVWDDTCLEETLSPGRQCFGLISSL</sequence>
<keyword evidence="9" id="KW-0325">Glycoprotein</keyword>
<keyword evidence="14" id="KW-1185">Reference proteome</keyword>
<dbReference type="Gene3D" id="2.60.120.690">
    <property type="entry name" value="Proprotein convertase subtilisin/kexin type 9"/>
    <property type="match status" value="2"/>
</dbReference>
<keyword evidence="6" id="KW-0472">Membrane</keyword>
<keyword evidence="8" id="KW-0675">Receptor</keyword>
<proteinExistence type="predicted"/>
<evidence type="ECO:0000256" key="7">
    <source>
        <dbReference type="ARBA" id="ARBA00023157"/>
    </source>
</evidence>
<dbReference type="InterPro" id="IPR008969">
    <property type="entry name" value="CarboxyPept-like_regulatory"/>
</dbReference>
<dbReference type="OrthoDB" id="409284at2759"/>